<reference evidence="2 3" key="1">
    <citation type="journal article" date="2002" name="Nature">
        <title>Genome sequence and comparative analysis of the model rodent malaria parasite Plasmodium yoelii yoelii.</title>
        <authorList>
            <person name="Carlton J.M."/>
            <person name="Angiuoli S.V."/>
            <person name="Suh B.B."/>
            <person name="Kooij T.W."/>
            <person name="Pertea M."/>
            <person name="Silva J.C."/>
            <person name="Ermolaeva M.D."/>
            <person name="Allen J.E."/>
            <person name="Selengut J.D."/>
            <person name="Koo H.L."/>
            <person name="Peterson J.D."/>
            <person name="Pop M."/>
            <person name="Kosack D.S."/>
            <person name="Shumway M.F."/>
            <person name="Bidwell S.L."/>
            <person name="Shallom S.J."/>
            <person name="van Aken S.E."/>
            <person name="Riedmuller S.B."/>
            <person name="Feldblyum T.V."/>
            <person name="Cho J.K."/>
            <person name="Quackenbush J."/>
            <person name="Sedegah M."/>
            <person name="Shoaibi A."/>
            <person name="Cummings L.M."/>
            <person name="Florens L."/>
            <person name="Yates J.R."/>
            <person name="Raine J.D."/>
            <person name="Sinden R.E."/>
            <person name="Harris M.A."/>
            <person name="Cunningham D.A."/>
            <person name="Preiser P.R."/>
            <person name="Bergman L.W."/>
            <person name="Vaidya A.B."/>
            <person name="van Lin L.H."/>
            <person name="Janse C.J."/>
            <person name="Waters A.P."/>
            <person name="Smith H.O."/>
            <person name="White O.R."/>
            <person name="Salzberg S.L."/>
            <person name="Venter J.C."/>
            <person name="Fraser C.M."/>
            <person name="Hoffman S.L."/>
            <person name="Gardner M.J."/>
            <person name="Carucci D.J."/>
        </authorList>
    </citation>
    <scope>NUCLEOTIDE SEQUENCE [LARGE SCALE GENOMIC DNA]</scope>
    <source>
        <strain evidence="2 3">17XNL</strain>
    </source>
</reference>
<sequence>MKQSFNMIKKYKDFEKLNNSNNKESCFDQCYDNRNEKKNDLKKKKKNYKEVERKSANNIDTFLNLHVFKKKHSYFKSRFFYFDSPNIVFFNKHKKLKNILQENLCICVWDLCSMLTNEQKIYLLNKQNMNENKNKNIYDIDGNGISNNINQVGENISKNNNINKEKNKKLQKIILHPTLVCIISNISKDKNQINKNKNSENDNFITCFCSWIRPTNNYMHKIENLFEKEQDEKIKKQKKKIKKNYYSDHQIVKSSKIQTQINQNDFQNSSIIRSIKQNKNSKIIIKGKKKKKKNIFWNFFKNKIYSNNFSGNSYIFYGDQMGYVHIIHLQKYKEVLCFRAFDVPIFKIFITKTDVVTKLLILADTKLRIYEIVTPREICFIKEVEINHELSPKKCICEENLNELKEKRKSEENENEGMSIFNLSYFLSSNYHKKNNNTKSEEKANLINNISKNKINSENPNSLNDTTSTIGNTTQIKNKTNISKESYNNVIYKNSVSNSSFSSIHNFKNVSESDDDENSNKDAYQSVIIGGINFGYLGLNFSKFINNKKNKKIIDAYLLTNSHLVTISSNGTIILIKI</sequence>
<feature type="compositionally biased region" description="Low complexity" evidence="1">
    <location>
        <begin position="453"/>
        <end position="462"/>
    </location>
</feature>
<dbReference type="EMBL" id="AABL01001763">
    <property type="protein sequence ID" value="EAA17557.1"/>
    <property type="molecule type" value="Genomic_DNA"/>
</dbReference>
<gene>
    <name evidence="2" type="ORF">PY05523</name>
</gene>
<proteinExistence type="predicted"/>
<organism evidence="2 3">
    <name type="scientific">Plasmodium yoelii yoelii</name>
    <dbReference type="NCBI Taxonomy" id="73239"/>
    <lineage>
        <taxon>Eukaryota</taxon>
        <taxon>Sar</taxon>
        <taxon>Alveolata</taxon>
        <taxon>Apicomplexa</taxon>
        <taxon>Aconoidasida</taxon>
        <taxon>Haemosporida</taxon>
        <taxon>Plasmodiidae</taxon>
        <taxon>Plasmodium</taxon>
        <taxon>Plasmodium (Vinckeia)</taxon>
    </lineage>
</organism>
<evidence type="ECO:0000313" key="3">
    <source>
        <dbReference type="Proteomes" id="UP000008553"/>
    </source>
</evidence>
<protein>
    <submittedName>
        <fullName evidence="2">Uncharacterized protein</fullName>
    </submittedName>
</protein>
<comment type="caution">
    <text evidence="2">The sequence shown here is derived from an EMBL/GenBank/DDBJ whole genome shotgun (WGS) entry which is preliminary data.</text>
</comment>
<feature type="region of interest" description="Disordered" evidence="1">
    <location>
        <begin position="453"/>
        <end position="472"/>
    </location>
</feature>
<dbReference type="InParanoid" id="Q7RDA1"/>
<dbReference type="Proteomes" id="UP000008553">
    <property type="component" value="Unassembled WGS sequence"/>
</dbReference>
<accession>Q7RDA1</accession>
<keyword evidence="3" id="KW-1185">Reference proteome</keyword>
<name>Q7RDA1_PLAYO</name>
<dbReference type="KEGG" id="pyo:PY17X_1229300"/>
<evidence type="ECO:0000256" key="1">
    <source>
        <dbReference type="SAM" id="MobiDB-lite"/>
    </source>
</evidence>
<dbReference type="STRING" id="73239.Q7RDA1"/>
<evidence type="ECO:0000313" key="2">
    <source>
        <dbReference type="EMBL" id="EAA17557.1"/>
    </source>
</evidence>
<dbReference type="AlphaFoldDB" id="Q7RDA1"/>
<feature type="compositionally biased region" description="Polar residues" evidence="1">
    <location>
        <begin position="463"/>
        <end position="472"/>
    </location>
</feature>
<dbReference type="PaxDb" id="73239-Q7RDA1"/>